<protein>
    <submittedName>
        <fullName evidence="1">Uncharacterized protein</fullName>
    </submittedName>
</protein>
<dbReference type="EMBL" id="LTBC01000038">
    <property type="protein sequence ID" value="KYH30467.1"/>
    <property type="molecule type" value="Genomic_DNA"/>
</dbReference>
<gene>
    <name evidence="1" type="ORF">MOMUL_30690</name>
</gene>
<name>A0A151ASV5_9FIRM</name>
<organism evidence="1 2">
    <name type="scientific">Moorella mulderi DSM 14980</name>
    <dbReference type="NCBI Taxonomy" id="1122241"/>
    <lineage>
        <taxon>Bacteria</taxon>
        <taxon>Bacillati</taxon>
        <taxon>Bacillota</taxon>
        <taxon>Clostridia</taxon>
        <taxon>Neomoorellales</taxon>
        <taxon>Neomoorellaceae</taxon>
        <taxon>Neomoorella</taxon>
    </lineage>
</organism>
<comment type="caution">
    <text evidence="1">The sequence shown here is derived from an EMBL/GenBank/DDBJ whole genome shotgun (WGS) entry which is preliminary data.</text>
</comment>
<dbReference type="PATRIC" id="fig|1122241.3.peg.3278"/>
<keyword evidence="2" id="KW-1185">Reference proteome</keyword>
<sequence>MMLVERRISDRRILKLIRKWFKAGILEEGNIHPVR</sequence>
<reference evidence="1 2" key="1">
    <citation type="submission" date="2016-02" db="EMBL/GenBank/DDBJ databases">
        <title>Genome sequence of Moorella mulderi DSM 14980.</title>
        <authorList>
            <person name="Poehlein A."/>
            <person name="Daniel R."/>
        </authorList>
    </citation>
    <scope>NUCLEOTIDE SEQUENCE [LARGE SCALE GENOMIC DNA]</scope>
    <source>
        <strain evidence="1 2">DSM 14980</strain>
    </source>
</reference>
<evidence type="ECO:0000313" key="1">
    <source>
        <dbReference type="EMBL" id="KYH30467.1"/>
    </source>
</evidence>
<dbReference type="Proteomes" id="UP000075670">
    <property type="component" value="Unassembled WGS sequence"/>
</dbReference>
<dbReference type="AlphaFoldDB" id="A0A151ASV5"/>
<proteinExistence type="predicted"/>
<evidence type="ECO:0000313" key="2">
    <source>
        <dbReference type="Proteomes" id="UP000075670"/>
    </source>
</evidence>
<accession>A0A151ASV5</accession>